<dbReference type="Proteomes" id="UP001153331">
    <property type="component" value="Unassembled WGS sequence"/>
</dbReference>
<accession>A0ACC2I014</accession>
<proteinExistence type="predicted"/>
<name>A0ACC2I014_9PLEO</name>
<evidence type="ECO:0000313" key="1">
    <source>
        <dbReference type="EMBL" id="KAJ8108712.1"/>
    </source>
</evidence>
<comment type="caution">
    <text evidence="1">The sequence shown here is derived from an EMBL/GenBank/DDBJ whole genome shotgun (WGS) entry which is preliminary data.</text>
</comment>
<sequence>MKFQLPRKRALPDPDRALADSVAHDSTTAFKDSKQFHSAVALADSIVLPSQTKNMSWQNLFSKRTENTKTSWAYTFEWTDDHLTPEQAEPWKHSYDVLAEKCLNRLNAISPPQNGVLPRNSSTQPIPVRTDGTDEEKKEVYPVPQRDLYALLKEHHASDPKLDELWQQINTVPDWVDWEQIERGQDVFYRYGGPALTGLTFQSLLGGMGAARVVETLARTGGFNTKVARRRLFETTQHILQCTRSLDGIKPGGEGHASSVRVRLLHAAVRQRILKLAETKPSYFNVKEWGIPVNDLDQIATIGTFSSSLIWLSFPRQGIFLSSQEIEDYLALWRYIAYILGTPDTFFTSTPKAKAIMESLFYNEVHPSEMSQTMANNIILSLKETPPTFVSADMLTASARWLNGNALSDALGLKQVSLYYWALMAGQCLFFAVYCYMNRLVPAWDRDHVRRAKIVFWDVIVKAKWGLANEETTFDFKYVPEYDTLTELGKHEERKLKRSAIEARNLRTFAIFAGMSVVALGVGTYATVKLASRVLGTLW</sequence>
<protein>
    <submittedName>
        <fullName evidence="1">Uncharacterized protein</fullName>
    </submittedName>
</protein>
<evidence type="ECO:0000313" key="2">
    <source>
        <dbReference type="Proteomes" id="UP001153331"/>
    </source>
</evidence>
<gene>
    <name evidence="1" type="ORF">OPT61_g7977</name>
</gene>
<keyword evidence="2" id="KW-1185">Reference proteome</keyword>
<reference evidence="1" key="1">
    <citation type="submission" date="2022-11" db="EMBL/GenBank/DDBJ databases">
        <title>Genome Sequence of Boeremia exigua.</title>
        <authorList>
            <person name="Buettner E."/>
        </authorList>
    </citation>
    <scope>NUCLEOTIDE SEQUENCE</scope>
    <source>
        <strain evidence="1">CU02</strain>
    </source>
</reference>
<organism evidence="1 2">
    <name type="scientific">Boeremia exigua</name>
    <dbReference type="NCBI Taxonomy" id="749465"/>
    <lineage>
        <taxon>Eukaryota</taxon>
        <taxon>Fungi</taxon>
        <taxon>Dikarya</taxon>
        <taxon>Ascomycota</taxon>
        <taxon>Pezizomycotina</taxon>
        <taxon>Dothideomycetes</taxon>
        <taxon>Pleosporomycetidae</taxon>
        <taxon>Pleosporales</taxon>
        <taxon>Pleosporineae</taxon>
        <taxon>Didymellaceae</taxon>
        <taxon>Boeremia</taxon>
    </lineage>
</organism>
<dbReference type="EMBL" id="JAPHNI010000707">
    <property type="protein sequence ID" value="KAJ8108712.1"/>
    <property type="molecule type" value="Genomic_DNA"/>
</dbReference>